<organism evidence="2 3">
    <name type="scientific">Dickeya phage RC-2014</name>
    <dbReference type="NCBI Taxonomy" id="1477406"/>
    <lineage>
        <taxon>Viruses</taxon>
        <taxon>Duplodnaviria</taxon>
        <taxon>Heunggongvirae</taxon>
        <taxon>Uroviricota</taxon>
        <taxon>Caudoviricetes</taxon>
        <taxon>Pantevenvirales</taxon>
        <taxon>Ackermannviridae</taxon>
        <taxon>Aglimvirinae</taxon>
        <taxon>Limestonevirus</taxon>
        <taxon>Limestonevirus RC2014</taxon>
    </lineage>
</organism>
<accession>A0A075E0A7</accession>
<dbReference type="RefSeq" id="YP_009102959.1">
    <property type="nucleotide sequence ID" value="NC_025452.1"/>
</dbReference>
<evidence type="ECO:0000256" key="1">
    <source>
        <dbReference type="SAM" id="Phobius"/>
    </source>
</evidence>
<evidence type="ECO:0000313" key="2">
    <source>
        <dbReference type="EMBL" id="AHZ60215.1"/>
    </source>
</evidence>
<name>A0A075E0A7_9CAUD</name>
<keyword evidence="1" id="KW-1133">Transmembrane helix</keyword>
<dbReference type="EMBL" id="KJ716335">
    <property type="protein sequence ID" value="AHZ60215.1"/>
    <property type="molecule type" value="Genomic_DNA"/>
</dbReference>
<dbReference type="KEGG" id="vg:22113306"/>
<sequence>MTTSTNNIIDVKAILTGVLTAAIVSVGSVVWMMGKFENRLDVIERDSNKVDQILTKVNDMSEKIAVLNTDVNYVKQNVAELKLNSSSLSDDVRTLRITVADLQSNKRNGNGR</sequence>
<feature type="transmembrane region" description="Helical" evidence="1">
    <location>
        <begin position="13"/>
        <end position="33"/>
    </location>
</feature>
<evidence type="ECO:0000313" key="3">
    <source>
        <dbReference type="Proteomes" id="UP000028741"/>
    </source>
</evidence>
<gene>
    <name evidence="2" type="ORF">DA66_0119</name>
</gene>
<proteinExistence type="predicted"/>
<keyword evidence="1" id="KW-0812">Transmembrane</keyword>
<protein>
    <submittedName>
        <fullName evidence="2">Uncharacterized protein</fullName>
    </submittedName>
</protein>
<dbReference type="GeneID" id="22113306"/>
<dbReference type="Proteomes" id="UP000028741">
    <property type="component" value="Segment"/>
</dbReference>
<keyword evidence="3" id="KW-1185">Reference proteome</keyword>
<keyword evidence="1" id="KW-0472">Membrane</keyword>
<reference evidence="2 3" key="1">
    <citation type="journal article" date="2014" name="Arch. Virol.">
        <title>Complete genome sequence of a broad-host-range lytic Dickeya spp. bacteriophage ?D5.</title>
        <authorList>
            <person name="Czajkowski R."/>
            <person name="Ozymko Z."/>
            <person name="Zwirowski S."/>
            <person name="Lojkowska E."/>
        </authorList>
    </citation>
    <scope>NUCLEOTIDE SEQUENCE [LARGE SCALE GENOMIC DNA]</scope>
</reference>
<dbReference type="Gene3D" id="1.20.1480.30">
    <property type="entry name" value="Designed four-helix bundle protein"/>
    <property type="match status" value="1"/>
</dbReference>